<dbReference type="SUPFAM" id="SSF46785">
    <property type="entry name" value="Winged helix' DNA-binding domain"/>
    <property type="match status" value="1"/>
</dbReference>
<name>A0A7E4UXM6_PANRE</name>
<dbReference type="Proteomes" id="UP000492821">
    <property type="component" value="Unassembled WGS sequence"/>
</dbReference>
<keyword evidence="2" id="KW-1185">Reference proteome</keyword>
<dbReference type="PANTHER" id="PTHR10678">
    <property type="entry name" value="26S PROTEASOME NON-ATPASE REGULATORY SUBUNIT 11/COP9 SIGNALOSOME COMPLEX SUBUNIT 2"/>
    <property type="match status" value="1"/>
</dbReference>
<dbReference type="InterPro" id="IPR036390">
    <property type="entry name" value="WH_DNA-bd_sf"/>
</dbReference>
<dbReference type="Pfam" id="PF01399">
    <property type="entry name" value="PCI"/>
    <property type="match status" value="1"/>
</dbReference>
<evidence type="ECO:0000313" key="2">
    <source>
        <dbReference type="Proteomes" id="UP000492821"/>
    </source>
</evidence>
<dbReference type="InterPro" id="IPR050871">
    <property type="entry name" value="26S_Proteasome/COP9_Components"/>
</dbReference>
<dbReference type="PROSITE" id="PS50250">
    <property type="entry name" value="PCI"/>
    <property type="match status" value="1"/>
</dbReference>
<organism evidence="2 3">
    <name type="scientific">Panagrellus redivivus</name>
    <name type="common">Microworm</name>
    <dbReference type="NCBI Taxonomy" id="6233"/>
    <lineage>
        <taxon>Eukaryota</taxon>
        <taxon>Metazoa</taxon>
        <taxon>Ecdysozoa</taxon>
        <taxon>Nematoda</taxon>
        <taxon>Chromadorea</taxon>
        <taxon>Rhabditida</taxon>
        <taxon>Tylenchina</taxon>
        <taxon>Panagrolaimomorpha</taxon>
        <taxon>Panagrolaimoidea</taxon>
        <taxon>Panagrolaimidae</taxon>
        <taxon>Panagrellus</taxon>
    </lineage>
</organism>
<protein>
    <submittedName>
        <fullName evidence="3">COP9 signalosome complex subunit 2</fullName>
    </submittedName>
</protein>
<reference evidence="3" key="2">
    <citation type="submission" date="2020-10" db="UniProtKB">
        <authorList>
            <consortium name="WormBaseParasite"/>
        </authorList>
    </citation>
    <scope>IDENTIFICATION</scope>
</reference>
<dbReference type="InterPro" id="IPR000717">
    <property type="entry name" value="PCI_dom"/>
</dbReference>
<dbReference type="SMART" id="SM00088">
    <property type="entry name" value="PINT"/>
    <property type="match status" value="1"/>
</dbReference>
<evidence type="ECO:0000313" key="3">
    <source>
        <dbReference type="WBParaSite" id="Pan_g14046.t1"/>
    </source>
</evidence>
<feature type="domain" description="PCI" evidence="1">
    <location>
        <begin position="241"/>
        <end position="410"/>
    </location>
</feature>
<reference evidence="2" key="1">
    <citation type="journal article" date="2013" name="Genetics">
        <title>The draft genome and transcriptome of Panagrellus redivivus are shaped by the harsh demands of a free-living lifestyle.</title>
        <authorList>
            <person name="Srinivasan J."/>
            <person name="Dillman A.R."/>
            <person name="Macchietto M.G."/>
            <person name="Heikkinen L."/>
            <person name="Lakso M."/>
            <person name="Fracchia K.M."/>
            <person name="Antoshechkin I."/>
            <person name="Mortazavi A."/>
            <person name="Wong G."/>
            <person name="Sternberg P.W."/>
        </authorList>
    </citation>
    <scope>NUCLEOTIDE SEQUENCE [LARGE SCALE GENOMIC DNA]</scope>
    <source>
        <strain evidence="2">MT8872</strain>
    </source>
</reference>
<sequence length="440" mass="50434">MGDYEMDDDYELEYSDDTGSEPDVDLENQYYIGKNLKAENNLRGALEAFQTLLELEENKGDFGFKALKQMIKLSFALKEYENMITYYNRLLGYVKVVTKNYSEKSILSILDHVSNMTDQSLLHRFYDVTLETLRESTNDRLWFKTTTKLAKLYLDEKDYAKLDAVLKDLKASCLTPTGETVENKGTQLLEVYAIEVQKFTLQNNNKALQIVYNQALKIKAAIPHPLITGTIRECGGKMHLRNGDYEQAHTDFFDAFKNYDEAGSARRIACLKYLVLANMLMKSDINPFDSQETKAFRDEPAIVAMTRLISAYQSHNLKQFRDIIDDPNNTVLSDPFIAEHLAELMDNVRSEVLRQIISPYTSVSLQYLAEELCISVAEVTRLLTQVILDNDAQYRIDQPGGMLYRIDMKQTGQQRECVKSLESVIKQLSQMRQGLVSACY</sequence>
<dbReference type="Gene3D" id="1.25.40.570">
    <property type="match status" value="1"/>
</dbReference>
<evidence type="ECO:0000259" key="1">
    <source>
        <dbReference type="PROSITE" id="PS50250"/>
    </source>
</evidence>
<proteinExistence type="predicted"/>
<dbReference type="WBParaSite" id="Pan_g14046.t1">
    <property type="protein sequence ID" value="Pan_g14046.t1"/>
    <property type="gene ID" value="Pan_g14046"/>
</dbReference>
<dbReference type="SMART" id="SM00753">
    <property type="entry name" value="PAM"/>
    <property type="match status" value="1"/>
</dbReference>
<accession>A0A7E4UXM6</accession>
<dbReference type="AlphaFoldDB" id="A0A7E4UXM6"/>